<dbReference type="Gene3D" id="3.40.140.10">
    <property type="entry name" value="Cytidine Deaminase, domain 2"/>
    <property type="match status" value="1"/>
</dbReference>
<dbReference type="RefSeq" id="WP_227117620.1">
    <property type="nucleotide sequence ID" value="NZ_LT598928.1"/>
</dbReference>
<gene>
    <name evidence="3" type="ORF">KM92DES2_10406</name>
</gene>
<dbReference type="Gene3D" id="3.10.20.10">
    <property type="match status" value="1"/>
</dbReference>
<dbReference type="InterPro" id="IPR003786">
    <property type="entry name" value="FdhD"/>
</dbReference>
<keyword evidence="1" id="KW-0963">Cytoplasm</keyword>
<keyword evidence="2" id="KW-0501">Molybdenum cofactor biosynthesis</keyword>
<dbReference type="GO" id="GO:0006777">
    <property type="term" value="P:Mo-molybdopterin cofactor biosynthetic process"/>
    <property type="evidence" value="ECO:0007669"/>
    <property type="project" value="UniProtKB-KW"/>
</dbReference>
<protein>
    <submittedName>
        <fullName evidence="3">Putative Formate dehydrogenase family accessory protein FdhD</fullName>
    </submittedName>
</protein>
<dbReference type="InterPro" id="IPR016193">
    <property type="entry name" value="Cytidine_deaminase-like"/>
</dbReference>
<proteinExistence type="predicted"/>
<dbReference type="GO" id="GO:0016783">
    <property type="term" value="F:sulfurtransferase activity"/>
    <property type="evidence" value="ECO:0007669"/>
    <property type="project" value="InterPro"/>
</dbReference>
<dbReference type="Pfam" id="PF02634">
    <property type="entry name" value="FdhD-NarQ"/>
    <property type="match status" value="1"/>
</dbReference>
<evidence type="ECO:0000256" key="1">
    <source>
        <dbReference type="ARBA" id="ARBA00022490"/>
    </source>
</evidence>
<name>A0A212J229_9BACT</name>
<sequence>MALFKNLTAGDVLPLASPPATVRSYDILTYSNGKVAPSVFLSCREQTLTMHVNGVPFVRVACSGQHLRYLVPGFLYSCGLIENLHDLAGMDVTPLPAAASGATPPDGAEEVRVDVLLREACCSKAAGSTEQAAPRLTITSAMGWNIPLAARKLRCMPRAEVPSWDPRVILRAAQELEERSEVFHQTGGCHNAALLNRQGMVFYCLDIGRHNAIDTLVGYMLVEGLNPAEHMIISSGRIASEIAQKAVRIGVPVFASLSRAMSRAVDMARATGLTLLGNVKSGSMHIYHENGQLVLP</sequence>
<dbReference type="EMBL" id="FLUP01000001">
    <property type="protein sequence ID" value="SBV93470.1"/>
    <property type="molecule type" value="Genomic_DNA"/>
</dbReference>
<dbReference type="SUPFAM" id="SSF53927">
    <property type="entry name" value="Cytidine deaminase-like"/>
    <property type="match status" value="1"/>
</dbReference>
<evidence type="ECO:0000313" key="3">
    <source>
        <dbReference type="EMBL" id="SBV93470.1"/>
    </source>
</evidence>
<evidence type="ECO:0000256" key="2">
    <source>
        <dbReference type="ARBA" id="ARBA00023150"/>
    </source>
</evidence>
<dbReference type="PANTHER" id="PTHR30592">
    <property type="entry name" value="FORMATE DEHYDROGENASE"/>
    <property type="match status" value="1"/>
</dbReference>
<dbReference type="AlphaFoldDB" id="A0A212J229"/>
<organism evidence="3">
    <name type="scientific">uncultured Desulfovibrio sp</name>
    <dbReference type="NCBI Taxonomy" id="167968"/>
    <lineage>
        <taxon>Bacteria</taxon>
        <taxon>Pseudomonadati</taxon>
        <taxon>Thermodesulfobacteriota</taxon>
        <taxon>Desulfovibrionia</taxon>
        <taxon>Desulfovibrionales</taxon>
        <taxon>Desulfovibrionaceae</taxon>
        <taxon>Desulfovibrio</taxon>
        <taxon>environmental samples</taxon>
    </lineage>
</organism>
<accession>A0A212J229</accession>
<reference evidence="3" key="1">
    <citation type="submission" date="2016-04" db="EMBL/GenBank/DDBJ databases">
        <authorList>
            <person name="Evans L.H."/>
            <person name="Alamgir A."/>
            <person name="Owens N."/>
            <person name="Weber N.D."/>
            <person name="Virtaneva K."/>
            <person name="Barbian K."/>
            <person name="Babar A."/>
            <person name="Rosenke K."/>
        </authorList>
    </citation>
    <scope>NUCLEOTIDE SEQUENCE</scope>
    <source>
        <strain evidence="3">92-2</strain>
    </source>
</reference>
<dbReference type="PANTHER" id="PTHR30592:SF1">
    <property type="entry name" value="SULFUR CARRIER PROTEIN FDHD"/>
    <property type="match status" value="1"/>
</dbReference>
<dbReference type="PIRSF" id="PIRSF015626">
    <property type="entry name" value="FdhD"/>
    <property type="match status" value="1"/>
</dbReference>